<protein>
    <recommendedName>
        <fullName evidence="2">Trypsin-co-occurring domain-containing protein</fullName>
    </recommendedName>
</protein>
<dbReference type="RefSeq" id="WP_088428809.1">
    <property type="nucleotide sequence ID" value="NZ_CP021983.2"/>
</dbReference>
<evidence type="ECO:0000313" key="3">
    <source>
        <dbReference type="EMBL" id="ASC69181.1"/>
    </source>
</evidence>
<proteinExistence type="predicted"/>
<evidence type="ECO:0000313" key="4">
    <source>
        <dbReference type="Proteomes" id="UP000191901"/>
    </source>
</evidence>
<sequence length="127" mass="13734">MAQLIPIQLEDGTQIYIEATEDIATPTPDGPATAGETTRTAKGLGLPSHQASQRITQSFQAIEGTIRTYTRYTLNAFRELAIAEVERVTLEFGVSVGGEAGIPYVTQGRAESNLRITVECSFKSSQQ</sequence>
<dbReference type="STRING" id="1641165.XM38_20875"/>
<gene>
    <name evidence="3" type="ORF">XM38_001070</name>
</gene>
<dbReference type="OrthoDB" id="428612at2"/>
<feature type="domain" description="Trypsin-co-occurring" evidence="2">
    <location>
        <begin position="7"/>
        <end position="121"/>
    </location>
</feature>
<name>A0A1Z3HG00_9CYAN</name>
<dbReference type="InterPro" id="IPR045794">
    <property type="entry name" value="Trypco1"/>
</dbReference>
<dbReference type="NCBIfam" id="NF041216">
    <property type="entry name" value="CU044_2847_fam"/>
    <property type="match status" value="1"/>
</dbReference>
<dbReference type="Pfam" id="PF19493">
    <property type="entry name" value="Trypco1"/>
    <property type="match status" value="1"/>
</dbReference>
<accession>A0A1Z3HG00</accession>
<organism evidence="3 4">
    <name type="scientific">Halomicronema hongdechloris C2206</name>
    <dbReference type="NCBI Taxonomy" id="1641165"/>
    <lineage>
        <taxon>Bacteria</taxon>
        <taxon>Bacillati</taxon>
        <taxon>Cyanobacteriota</taxon>
        <taxon>Cyanophyceae</taxon>
        <taxon>Nodosilineales</taxon>
        <taxon>Nodosilineaceae</taxon>
        <taxon>Halomicronema</taxon>
    </lineage>
</organism>
<dbReference type="AlphaFoldDB" id="A0A1Z3HG00"/>
<reference evidence="3 4" key="1">
    <citation type="journal article" date="2016" name="Biochim. Biophys. Acta">
        <title>Characterization of red-shifted phycobilisomes isolated from the chlorophyll f-containing cyanobacterium Halomicronema hongdechloris.</title>
        <authorList>
            <person name="Li Y."/>
            <person name="Lin Y."/>
            <person name="Garvey C.J."/>
            <person name="Birch D."/>
            <person name="Corkery R.W."/>
            <person name="Loughlin P.C."/>
            <person name="Scheer H."/>
            <person name="Willows R.D."/>
            <person name="Chen M."/>
        </authorList>
    </citation>
    <scope>NUCLEOTIDE SEQUENCE [LARGE SCALE GENOMIC DNA]</scope>
    <source>
        <strain evidence="3 4">C2206</strain>
    </source>
</reference>
<keyword evidence="4" id="KW-1185">Reference proteome</keyword>
<dbReference type="Proteomes" id="UP000191901">
    <property type="component" value="Chromosome"/>
</dbReference>
<evidence type="ECO:0000256" key="1">
    <source>
        <dbReference type="SAM" id="MobiDB-lite"/>
    </source>
</evidence>
<evidence type="ECO:0000259" key="2">
    <source>
        <dbReference type="Pfam" id="PF19493"/>
    </source>
</evidence>
<dbReference type="EMBL" id="CP021983">
    <property type="protein sequence ID" value="ASC69181.1"/>
    <property type="molecule type" value="Genomic_DNA"/>
</dbReference>
<feature type="region of interest" description="Disordered" evidence="1">
    <location>
        <begin position="23"/>
        <end position="48"/>
    </location>
</feature>
<dbReference type="KEGG" id="hhg:XM38_001070"/>